<name>A0A6A4I4D7_9AGAR</name>
<dbReference type="EMBL" id="ML769414">
    <property type="protein sequence ID" value="KAE9404780.1"/>
    <property type="molecule type" value="Genomic_DNA"/>
</dbReference>
<evidence type="ECO:0000313" key="1">
    <source>
        <dbReference type="EMBL" id="KAE9404780.1"/>
    </source>
</evidence>
<gene>
    <name evidence="1" type="ORF">BT96DRAFT_853536</name>
</gene>
<dbReference type="Proteomes" id="UP000799118">
    <property type="component" value="Unassembled WGS sequence"/>
</dbReference>
<protein>
    <submittedName>
        <fullName evidence="1">Uncharacterized protein</fullName>
    </submittedName>
</protein>
<reference evidence="1" key="1">
    <citation type="journal article" date="2019" name="Environ. Microbiol.">
        <title>Fungal ecological strategies reflected in gene transcription - a case study of two litter decomposers.</title>
        <authorList>
            <person name="Barbi F."/>
            <person name="Kohler A."/>
            <person name="Barry K."/>
            <person name="Baskaran P."/>
            <person name="Daum C."/>
            <person name="Fauchery L."/>
            <person name="Ihrmark K."/>
            <person name="Kuo A."/>
            <person name="LaButti K."/>
            <person name="Lipzen A."/>
            <person name="Morin E."/>
            <person name="Grigoriev I.V."/>
            <person name="Henrissat B."/>
            <person name="Lindahl B."/>
            <person name="Martin F."/>
        </authorList>
    </citation>
    <scope>NUCLEOTIDE SEQUENCE</scope>
    <source>
        <strain evidence="1">JB14</strain>
    </source>
</reference>
<organism evidence="1 2">
    <name type="scientific">Gymnopus androsaceus JB14</name>
    <dbReference type="NCBI Taxonomy" id="1447944"/>
    <lineage>
        <taxon>Eukaryota</taxon>
        <taxon>Fungi</taxon>
        <taxon>Dikarya</taxon>
        <taxon>Basidiomycota</taxon>
        <taxon>Agaricomycotina</taxon>
        <taxon>Agaricomycetes</taxon>
        <taxon>Agaricomycetidae</taxon>
        <taxon>Agaricales</taxon>
        <taxon>Marasmiineae</taxon>
        <taxon>Omphalotaceae</taxon>
        <taxon>Gymnopus</taxon>
    </lineage>
</organism>
<accession>A0A6A4I4D7</accession>
<dbReference type="OrthoDB" id="3070764at2759"/>
<dbReference type="AlphaFoldDB" id="A0A6A4I4D7"/>
<evidence type="ECO:0000313" key="2">
    <source>
        <dbReference type="Proteomes" id="UP000799118"/>
    </source>
</evidence>
<proteinExistence type="predicted"/>
<sequence>MHSTAASDIYARLLLPHSHGYPLWIPEPNEILPTEYIDTGINVGDLGLVRQDGGFDFLFNIFPGADHTINKWLEKGPPEGYEPFPQNKHQFYRNSNQFSPGALGTLGDRKIELDAKASAQILGASAGGKINLELT</sequence>
<keyword evidence="2" id="KW-1185">Reference proteome</keyword>